<organism evidence="14 15">
    <name type="scientific">Congregibacter litoralis KT71</name>
    <dbReference type="NCBI Taxonomy" id="314285"/>
    <lineage>
        <taxon>Bacteria</taxon>
        <taxon>Pseudomonadati</taxon>
        <taxon>Pseudomonadota</taxon>
        <taxon>Gammaproteobacteria</taxon>
        <taxon>Cellvibrionales</taxon>
        <taxon>Halieaceae</taxon>
        <taxon>Congregibacter</taxon>
    </lineage>
</organism>
<protein>
    <recommendedName>
        <fullName evidence="11">1,6-anhydro-N-acetylmuramyl-L-alanine amidase AmpD</fullName>
        <ecNumber evidence="5">3.5.1.28</ecNumber>
    </recommendedName>
    <alternativeName>
        <fullName evidence="12">N-acetylmuramoyl-L-alanine amidase</fullName>
    </alternativeName>
</protein>
<comment type="caution">
    <text evidence="14">The sequence shown here is derived from an EMBL/GenBank/DDBJ whole genome shotgun (WGS) entry which is preliminary data.</text>
</comment>
<dbReference type="Pfam" id="PF01510">
    <property type="entry name" value="Amidase_2"/>
    <property type="match status" value="1"/>
</dbReference>
<dbReference type="GO" id="GO:0009253">
    <property type="term" value="P:peptidoglycan catabolic process"/>
    <property type="evidence" value="ECO:0007669"/>
    <property type="project" value="InterPro"/>
</dbReference>
<dbReference type="Gene3D" id="3.40.80.10">
    <property type="entry name" value="Peptidoglycan recognition protein-like"/>
    <property type="match status" value="1"/>
</dbReference>
<evidence type="ECO:0000256" key="10">
    <source>
        <dbReference type="ARBA" id="ARBA00023316"/>
    </source>
</evidence>
<evidence type="ECO:0000256" key="3">
    <source>
        <dbReference type="ARBA" id="ARBA00004496"/>
    </source>
</evidence>
<dbReference type="InterPro" id="IPR051206">
    <property type="entry name" value="NAMLAA_amidase_2"/>
</dbReference>
<dbReference type="GO" id="GO:0005737">
    <property type="term" value="C:cytoplasm"/>
    <property type="evidence" value="ECO:0007669"/>
    <property type="project" value="UniProtKB-SubCell"/>
</dbReference>
<comment type="subcellular location">
    <subcellularLocation>
        <location evidence="3">Cytoplasm</location>
    </subcellularLocation>
</comment>
<comment type="catalytic activity">
    <reaction evidence="1">
        <text>Hydrolyzes the link between N-acetylmuramoyl residues and L-amino acid residues in certain cell-wall glycopeptides.</text>
        <dbReference type="EC" id="3.5.1.28"/>
    </reaction>
</comment>
<evidence type="ECO:0000256" key="4">
    <source>
        <dbReference type="ARBA" id="ARBA00007553"/>
    </source>
</evidence>
<keyword evidence="8" id="KW-0378">Hydrolase</keyword>
<sequence length="206" mass="22944">MTGLMHTMRPMSQSKAWNGWLEGARHCPSPNCNVRPAPWAPDMLVVHNISLPPGRFGGDDVEALFCNTLDCSRDPSFDELRGLEVSAHFFINREGALTQFVSCHDRAWHAGVSTWGSRVNCNDFSIGIELEGTDYQAYEDMQYAMLSSLIGELRCRMPSLARGPIVGHSDIAPGRKTDPGEAFDWNRLRQGLRSGSHTIVHTQRDS</sequence>
<evidence type="ECO:0000256" key="1">
    <source>
        <dbReference type="ARBA" id="ARBA00001561"/>
    </source>
</evidence>
<evidence type="ECO:0000256" key="9">
    <source>
        <dbReference type="ARBA" id="ARBA00022833"/>
    </source>
</evidence>
<keyword evidence="7" id="KW-0479">Metal-binding</keyword>
<keyword evidence="10" id="KW-0961">Cell wall biogenesis/degradation</keyword>
<dbReference type="GO" id="GO:0008745">
    <property type="term" value="F:N-acetylmuramoyl-L-alanine amidase activity"/>
    <property type="evidence" value="ECO:0007669"/>
    <property type="project" value="UniProtKB-EC"/>
</dbReference>
<dbReference type="eggNOG" id="COG3023">
    <property type="taxonomic scope" value="Bacteria"/>
</dbReference>
<reference evidence="14 15" key="1">
    <citation type="journal article" date="2007" name="Proc. Natl. Acad. Sci. U.S.A.">
        <title>Characterization of a marine gammaproteobacterium capable of aerobic anoxygenic photosynthesis.</title>
        <authorList>
            <person name="Fuchs B.M."/>
            <person name="Spring S."/>
            <person name="Teeling H."/>
            <person name="Quast C."/>
            <person name="Wulf J."/>
            <person name="Schattenhofer M."/>
            <person name="Yan S."/>
            <person name="Ferriera S."/>
            <person name="Johnson J."/>
            <person name="Glockner F.O."/>
            <person name="Amann R."/>
        </authorList>
    </citation>
    <scope>NUCLEOTIDE SEQUENCE [LARGE SCALE GENOMIC DNA]</scope>
    <source>
        <strain evidence="14">KT71</strain>
    </source>
</reference>
<dbReference type="InterPro" id="IPR036505">
    <property type="entry name" value="Amidase/PGRP_sf"/>
</dbReference>
<dbReference type="PANTHER" id="PTHR30417">
    <property type="entry name" value="N-ACETYLMURAMOYL-L-ALANINE AMIDASE AMID"/>
    <property type="match status" value="1"/>
</dbReference>
<evidence type="ECO:0000259" key="13">
    <source>
        <dbReference type="SMART" id="SM00644"/>
    </source>
</evidence>
<evidence type="ECO:0000256" key="6">
    <source>
        <dbReference type="ARBA" id="ARBA00022490"/>
    </source>
</evidence>
<feature type="domain" description="N-acetylmuramoyl-L-alanine amidase" evidence="13">
    <location>
        <begin position="29"/>
        <end position="180"/>
    </location>
</feature>
<dbReference type="GO" id="GO:0071555">
    <property type="term" value="P:cell wall organization"/>
    <property type="evidence" value="ECO:0007669"/>
    <property type="project" value="UniProtKB-KW"/>
</dbReference>
<dbReference type="CDD" id="cd06583">
    <property type="entry name" value="PGRP"/>
    <property type="match status" value="1"/>
</dbReference>
<keyword evidence="15" id="KW-1185">Reference proteome</keyword>
<dbReference type="GO" id="GO:0009254">
    <property type="term" value="P:peptidoglycan turnover"/>
    <property type="evidence" value="ECO:0007669"/>
    <property type="project" value="TreeGrafter"/>
</dbReference>
<evidence type="ECO:0000313" key="14">
    <source>
        <dbReference type="EMBL" id="EAQ99055.2"/>
    </source>
</evidence>
<comment type="cofactor">
    <cofactor evidence="2">
        <name>Zn(2+)</name>
        <dbReference type="ChEBI" id="CHEBI:29105"/>
    </cofactor>
</comment>
<dbReference type="EMBL" id="AAOA02000003">
    <property type="protein sequence ID" value="EAQ99055.2"/>
    <property type="molecule type" value="Genomic_DNA"/>
</dbReference>
<evidence type="ECO:0000256" key="8">
    <source>
        <dbReference type="ARBA" id="ARBA00022801"/>
    </source>
</evidence>
<comment type="similarity">
    <text evidence="4">Belongs to the N-acetylmuramoyl-L-alanine amidase 2 family.</text>
</comment>
<dbReference type="AlphaFoldDB" id="A4A5I4"/>
<dbReference type="SMART" id="SM00644">
    <property type="entry name" value="Ami_2"/>
    <property type="match status" value="1"/>
</dbReference>
<evidence type="ECO:0000256" key="7">
    <source>
        <dbReference type="ARBA" id="ARBA00022723"/>
    </source>
</evidence>
<gene>
    <name evidence="14" type="ORF">KT71_10517</name>
</gene>
<dbReference type="SUPFAM" id="SSF55846">
    <property type="entry name" value="N-acetylmuramoyl-L-alanine amidase-like"/>
    <property type="match status" value="1"/>
</dbReference>
<dbReference type="HOGENOM" id="CLU_049290_1_0_6"/>
<dbReference type="NCBIfam" id="NF008758">
    <property type="entry name" value="PRK11789.1"/>
    <property type="match status" value="1"/>
</dbReference>
<dbReference type="PANTHER" id="PTHR30417:SF4">
    <property type="entry name" value="1,6-ANHYDRO-N-ACETYLMURAMYL-L-ALANINE AMIDASE AMPD"/>
    <property type="match status" value="1"/>
</dbReference>
<dbReference type="STRING" id="314285.KT71_10517"/>
<keyword evidence="6" id="KW-0963">Cytoplasm</keyword>
<evidence type="ECO:0000256" key="5">
    <source>
        <dbReference type="ARBA" id="ARBA00011901"/>
    </source>
</evidence>
<dbReference type="EC" id="3.5.1.28" evidence="5"/>
<proteinExistence type="inferred from homology"/>
<evidence type="ECO:0000256" key="11">
    <source>
        <dbReference type="ARBA" id="ARBA00039257"/>
    </source>
</evidence>
<reference evidence="14 15" key="2">
    <citation type="journal article" date="2009" name="PLoS ONE">
        <title>The photosynthetic apparatus and its regulation in the aerobic gammaproteobacterium Congregibacter litoralis gen. nov., sp. nov.</title>
        <authorList>
            <person name="Spring S."/>
            <person name="Lunsdorf H."/>
            <person name="Fuchs B.M."/>
            <person name="Tindall B.J."/>
        </authorList>
    </citation>
    <scope>NUCLEOTIDE SEQUENCE [LARGE SCALE GENOMIC DNA]</scope>
    <source>
        <strain evidence="14">KT71</strain>
    </source>
</reference>
<evidence type="ECO:0000256" key="2">
    <source>
        <dbReference type="ARBA" id="ARBA00001947"/>
    </source>
</evidence>
<evidence type="ECO:0000313" key="15">
    <source>
        <dbReference type="Proteomes" id="UP000019205"/>
    </source>
</evidence>
<evidence type="ECO:0000256" key="12">
    <source>
        <dbReference type="ARBA" id="ARBA00042615"/>
    </source>
</evidence>
<dbReference type="GO" id="GO:0046872">
    <property type="term" value="F:metal ion binding"/>
    <property type="evidence" value="ECO:0007669"/>
    <property type="project" value="UniProtKB-KW"/>
</dbReference>
<keyword evidence="9" id="KW-0862">Zinc</keyword>
<dbReference type="Proteomes" id="UP000019205">
    <property type="component" value="Chromosome"/>
</dbReference>
<dbReference type="InterPro" id="IPR002502">
    <property type="entry name" value="Amidase_domain"/>
</dbReference>
<accession>A4A5I4</accession>
<name>A4A5I4_9GAMM</name>